<name>A0A147BPV4_IXORI</name>
<dbReference type="AlphaFoldDB" id="A0A147BPV4"/>
<keyword evidence="6 9" id="KW-1133">Transmembrane helix</keyword>
<feature type="transmembrane region" description="Helical" evidence="9">
    <location>
        <begin position="402"/>
        <end position="427"/>
    </location>
</feature>
<evidence type="ECO:0000256" key="2">
    <source>
        <dbReference type="ARBA" id="ARBA00004922"/>
    </source>
</evidence>
<dbReference type="GO" id="GO:0005789">
    <property type="term" value="C:endoplasmic reticulum membrane"/>
    <property type="evidence" value="ECO:0007669"/>
    <property type="project" value="UniProtKB-SubCell"/>
</dbReference>
<reference evidence="10" key="1">
    <citation type="journal article" date="2018" name="PLoS Negl. Trop. Dis.">
        <title>Sialome diversity of ticks revealed by RNAseq of single tick salivary glands.</title>
        <authorList>
            <person name="Perner J."/>
            <person name="Kropackova S."/>
            <person name="Kopacek P."/>
            <person name="Ribeiro J.M."/>
        </authorList>
    </citation>
    <scope>NUCLEOTIDE SEQUENCE</scope>
    <source>
        <strain evidence="10">Siblings of single egg batch collected in Ceske Budejovice</strain>
        <tissue evidence="10">Salivary glands</tissue>
    </source>
</reference>
<evidence type="ECO:0000256" key="5">
    <source>
        <dbReference type="ARBA" id="ARBA00022824"/>
    </source>
</evidence>
<accession>A0A147BPV4</accession>
<dbReference type="PANTHER" id="PTHR13117">
    <property type="entry name" value="ENDOPLASMIC RETICULUM MULTISPAN TRANSMEMBRANE PROTEIN-RELATED"/>
    <property type="match status" value="1"/>
</dbReference>
<feature type="transmembrane region" description="Helical" evidence="9">
    <location>
        <begin position="181"/>
        <end position="202"/>
    </location>
</feature>
<feature type="transmembrane region" description="Helical" evidence="9">
    <location>
        <begin position="456"/>
        <end position="475"/>
    </location>
</feature>
<keyword evidence="4 9" id="KW-0812">Transmembrane</keyword>
<dbReference type="EMBL" id="GEGO01002598">
    <property type="protein sequence ID" value="JAR92806.1"/>
    <property type="molecule type" value="Transcribed_RNA"/>
</dbReference>
<keyword evidence="5" id="KW-0256">Endoplasmic reticulum</keyword>
<organism evidence="10">
    <name type="scientific">Ixodes ricinus</name>
    <name type="common">Common tick</name>
    <name type="synonym">Acarus ricinus</name>
    <dbReference type="NCBI Taxonomy" id="34613"/>
    <lineage>
        <taxon>Eukaryota</taxon>
        <taxon>Metazoa</taxon>
        <taxon>Ecdysozoa</taxon>
        <taxon>Arthropoda</taxon>
        <taxon>Chelicerata</taxon>
        <taxon>Arachnida</taxon>
        <taxon>Acari</taxon>
        <taxon>Parasitiformes</taxon>
        <taxon>Ixodida</taxon>
        <taxon>Ixodoidea</taxon>
        <taxon>Ixodidae</taxon>
        <taxon>Ixodinae</taxon>
        <taxon>Ixodes</taxon>
    </lineage>
</organism>
<feature type="transmembrane region" description="Helical" evidence="9">
    <location>
        <begin position="372"/>
        <end position="390"/>
    </location>
</feature>
<dbReference type="GO" id="GO:0006488">
    <property type="term" value="P:dolichol-linked oligosaccharide biosynthetic process"/>
    <property type="evidence" value="ECO:0007669"/>
    <property type="project" value="InterPro"/>
</dbReference>
<evidence type="ECO:0000256" key="1">
    <source>
        <dbReference type="ARBA" id="ARBA00004477"/>
    </source>
</evidence>
<feature type="transmembrane region" description="Helical" evidence="9">
    <location>
        <begin position="20"/>
        <end position="38"/>
    </location>
</feature>
<evidence type="ECO:0000313" key="10">
    <source>
        <dbReference type="EMBL" id="JAR92806.1"/>
    </source>
</evidence>
<proteinExistence type="inferred from homology"/>
<evidence type="ECO:0000256" key="4">
    <source>
        <dbReference type="ARBA" id="ARBA00022692"/>
    </source>
</evidence>
<comment type="function">
    <text evidence="8 9">Intramembrane glycolipid transporter that operates in the biosynthetic pathway of dolichol-linked oligosaccharides, the glycan precursors employed in protein asparagine (N)-glycosylation. The sequential addition of sugars to dolichol pyrophosphate produces dolichol-linked oligosaccharides containing fourteen sugars, including two GlcNAcs, nine mannoses and three glucoses. Once assembled, the oligosaccharide is transferred from the lipid to nascent proteins by oligosaccharyltransferases. The assembly of dolichol-linked oligosaccharides begins on the cytosolic side of the endoplasmic reticulum membrane and finishes in its lumen. RFT1 could mediate the translocation of the cytosolically oriented intermediate DolPP-GlcNAc2Man5, produced by ALG11, into the ER lumen where dolichol-linked oligosaccharides assembly continues. However, the intramembrane lipid transporter activity could not be confirmed in vitro.</text>
</comment>
<protein>
    <recommendedName>
        <fullName evidence="9">Protein RFT1 homolog</fullName>
    </recommendedName>
</protein>
<dbReference type="Pfam" id="PF04506">
    <property type="entry name" value="Rft-1"/>
    <property type="match status" value="1"/>
</dbReference>
<dbReference type="InterPro" id="IPR007594">
    <property type="entry name" value="RFT1"/>
</dbReference>
<keyword evidence="7 9" id="KW-0472">Membrane</keyword>
<feature type="transmembrane region" description="Helical" evidence="9">
    <location>
        <begin position="487"/>
        <end position="512"/>
    </location>
</feature>
<sequence length="539" mass="59518">MTAKKNLVQQATKAASYNILLQVSLRVVTFVLNAFILRRVSKDVLGVVNVRLLLLYTTVQFLSREPFRRACLSNGQPSRWPAVINLAWFCVPVSVSVGAVAGFAWLFLLERPEPALVAGYPTGVCAIIVAVVIEMLAEPLYIVGQAFHYVKLRVFVEGASMTLRCVLMAALVTLYPQHAVWAFSVSQIAASCLYVAAFYTYFSVRKCEGEKLPFDSPLCIVPFLDGNLPEVDAATWKLTRSFMKQTLFKQVLTEGERYVMTLFSLLTFSEQGVYDVVNNLGSLAARFVFQPIEESGYHFFAQVLRRDKKLQAADDLALSAHVLEQLLKLMVHVGLIVLTFGQAYSALLLHLYGGRALSVGLAPTLLRWHSGYILFIALNGVTEAFVFAAMTREELDRHNHRLAAFSAIFLTVSYFLTTCFGAVGFIVANCFNMGARVIYSMAFIRGYYADGGHSPLLGLVPSWIVAGACGFSYLVTRFSEPEFGNGLGVVAGLVHVAVGAVCFLVVSATVYFRERVLFTFLVSSWGERKKVPIDGVKND</sequence>
<evidence type="ECO:0000256" key="9">
    <source>
        <dbReference type="RuleBase" id="RU365067"/>
    </source>
</evidence>
<evidence type="ECO:0000256" key="8">
    <source>
        <dbReference type="ARBA" id="ARBA00045912"/>
    </source>
</evidence>
<dbReference type="PANTHER" id="PTHR13117:SF5">
    <property type="entry name" value="PROTEIN RFT1 HOMOLOG"/>
    <property type="match status" value="1"/>
</dbReference>
<evidence type="ECO:0000256" key="3">
    <source>
        <dbReference type="ARBA" id="ARBA00010288"/>
    </source>
</evidence>
<feature type="transmembrane region" description="Helical" evidence="9">
    <location>
        <begin position="120"/>
        <end position="142"/>
    </location>
</feature>
<evidence type="ECO:0000256" key="7">
    <source>
        <dbReference type="ARBA" id="ARBA00023136"/>
    </source>
</evidence>
<feature type="transmembrane region" description="Helical" evidence="9">
    <location>
        <begin position="83"/>
        <end position="108"/>
    </location>
</feature>
<comment type="similarity">
    <text evidence="3 9">Belongs to the RFT1 family.</text>
</comment>
<comment type="subcellular location">
    <subcellularLocation>
        <location evidence="1 9">Endoplasmic reticulum membrane</location>
        <topology evidence="1 9">Multi-pass membrane protein</topology>
    </subcellularLocation>
</comment>
<feature type="transmembrane region" description="Helical" evidence="9">
    <location>
        <begin position="329"/>
        <end position="352"/>
    </location>
</feature>
<evidence type="ECO:0000256" key="6">
    <source>
        <dbReference type="ARBA" id="ARBA00022989"/>
    </source>
</evidence>
<comment type="pathway">
    <text evidence="2">Protein modification; protein glycosylation.</text>
</comment>
<dbReference type="GO" id="GO:0034203">
    <property type="term" value="P:glycolipid translocation"/>
    <property type="evidence" value="ECO:0007669"/>
    <property type="project" value="TreeGrafter"/>
</dbReference>
<feature type="transmembrane region" description="Helical" evidence="9">
    <location>
        <begin position="44"/>
        <end position="62"/>
    </location>
</feature>